<dbReference type="HOGENOM" id="CLU_2942600_0_0_1"/>
<dbReference type="AlphaFoldDB" id="A0A0C3FZW6"/>
<dbReference type="EMBL" id="KN832989">
    <property type="protein sequence ID" value="KIM83776.1"/>
    <property type="molecule type" value="Genomic_DNA"/>
</dbReference>
<evidence type="ECO:0000313" key="1">
    <source>
        <dbReference type="EMBL" id="KIM83776.1"/>
    </source>
</evidence>
<gene>
    <name evidence="1" type="ORF">PILCRDRAFT_413885</name>
</gene>
<dbReference type="Proteomes" id="UP000054166">
    <property type="component" value="Unassembled WGS sequence"/>
</dbReference>
<evidence type="ECO:0000313" key="2">
    <source>
        <dbReference type="Proteomes" id="UP000054166"/>
    </source>
</evidence>
<reference evidence="2" key="2">
    <citation type="submission" date="2015-01" db="EMBL/GenBank/DDBJ databases">
        <title>Evolutionary Origins and Diversification of the Mycorrhizal Mutualists.</title>
        <authorList>
            <consortium name="DOE Joint Genome Institute"/>
            <consortium name="Mycorrhizal Genomics Consortium"/>
            <person name="Kohler A."/>
            <person name="Kuo A."/>
            <person name="Nagy L.G."/>
            <person name="Floudas D."/>
            <person name="Copeland A."/>
            <person name="Barry K.W."/>
            <person name="Cichocki N."/>
            <person name="Veneault-Fourrey C."/>
            <person name="LaButti K."/>
            <person name="Lindquist E.A."/>
            <person name="Lipzen A."/>
            <person name="Lundell T."/>
            <person name="Morin E."/>
            <person name="Murat C."/>
            <person name="Riley R."/>
            <person name="Ohm R."/>
            <person name="Sun H."/>
            <person name="Tunlid A."/>
            <person name="Henrissat B."/>
            <person name="Grigoriev I.V."/>
            <person name="Hibbett D.S."/>
            <person name="Martin F."/>
        </authorList>
    </citation>
    <scope>NUCLEOTIDE SEQUENCE [LARGE SCALE GENOMIC DNA]</scope>
    <source>
        <strain evidence="2">F 1598</strain>
    </source>
</reference>
<sequence length="60" mass="6933">MCSNDQELHLLVPLLLVDGEHVHPSLRFSTSAFLLLPIKTARISTTRKTTVYYPSWMYIK</sequence>
<organism evidence="1 2">
    <name type="scientific">Piloderma croceum (strain F 1598)</name>
    <dbReference type="NCBI Taxonomy" id="765440"/>
    <lineage>
        <taxon>Eukaryota</taxon>
        <taxon>Fungi</taxon>
        <taxon>Dikarya</taxon>
        <taxon>Basidiomycota</taxon>
        <taxon>Agaricomycotina</taxon>
        <taxon>Agaricomycetes</taxon>
        <taxon>Agaricomycetidae</taxon>
        <taxon>Atheliales</taxon>
        <taxon>Atheliaceae</taxon>
        <taxon>Piloderma</taxon>
    </lineage>
</organism>
<keyword evidence="2" id="KW-1185">Reference proteome</keyword>
<name>A0A0C3FZW6_PILCF</name>
<dbReference type="InParanoid" id="A0A0C3FZW6"/>
<reference evidence="1 2" key="1">
    <citation type="submission" date="2014-04" db="EMBL/GenBank/DDBJ databases">
        <authorList>
            <consortium name="DOE Joint Genome Institute"/>
            <person name="Kuo A."/>
            <person name="Tarkka M."/>
            <person name="Buscot F."/>
            <person name="Kohler A."/>
            <person name="Nagy L.G."/>
            <person name="Floudas D."/>
            <person name="Copeland A."/>
            <person name="Barry K.W."/>
            <person name="Cichocki N."/>
            <person name="Veneault-Fourrey C."/>
            <person name="LaButti K."/>
            <person name="Lindquist E.A."/>
            <person name="Lipzen A."/>
            <person name="Lundell T."/>
            <person name="Morin E."/>
            <person name="Murat C."/>
            <person name="Sun H."/>
            <person name="Tunlid A."/>
            <person name="Henrissat B."/>
            <person name="Grigoriev I.V."/>
            <person name="Hibbett D.S."/>
            <person name="Martin F."/>
            <person name="Nordberg H.P."/>
            <person name="Cantor M.N."/>
            <person name="Hua S.X."/>
        </authorList>
    </citation>
    <scope>NUCLEOTIDE SEQUENCE [LARGE SCALE GENOMIC DNA]</scope>
    <source>
        <strain evidence="1 2">F 1598</strain>
    </source>
</reference>
<proteinExistence type="predicted"/>
<accession>A0A0C3FZW6</accession>
<protein>
    <submittedName>
        <fullName evidence="1">Uncharacterized protein</fullName>
    </submittedName>
</protein>